<dbReference type="PANTHER" id="PTHR37984:SF5">
    <property type="entry name" value="PROTEIN NYNRIN-LIKE"/>
    <property type="match status" value="1"/>
</dbReference>
<evidence type="ECO:0000259" key="7">
    <source>
        <dbReference type="Pfam" id="PF17917"/>
    </source>
</evidence>
<comment type="caution">
    <text evidence="8">The sequence shown here is derived from an EMBL/GenBank/DDBJ whole genome shotgun (WGS) entry which is preliminary data.</text>
</comment>
<dbReference type="InterPro" id="IPR050951">
    <property type="entry name" value="Retrovirus_Pol_polyprotein"/>
</dbReference>
<dbReference type="Gene3D" id="3.30.70.270">
    <property type="match status" value="1"/>
</dbReference>
<keyword evidence="2" id="KW-0548">Nucleotidyltransferase</keyword>
<evidence type="ECO:0000256" key="1">
    <source>
        <dbReference type="ARBA" id="ARBA00022679"/>
    </source>
</evidence>
<dbReference type="InterPro" id="IPR043128">
    <property type="entry name" value="Rev_trsase/Diguanyl_cyclase"/>
</dbReference>
<dbReference type="Pfam" id="PF17917">
    <property type="entry name" value="RT_RNaseH"/>
    <property type="match status" value="1"/>
</dbReference>
<dbReference type="GO" id="GO:0016787">
    <property type="term" value="F:hydrolase activity"/>
    <property type="evidence" value="ECO:0007669"/>
    <property type="project" value="UniProtKB-KW"/>
</dbReference>
<evidence type="ECO:0000256" key="2">
    <source>
        <dbReference type="ARBA" id="ARBA00022695"/>
    </source>
</evidence>
<dbReference type="GO" id="GO:0004519">
    <property type="term" value="F:endonuclease activity"/>
    <property type="evidence" value="ECO:0007669"/>
    <property type="project" value="UniProtKB-KW"/>
</dbReference>
<dbReference type="CDD" id="cd00303">
    <property type="entry name" value="retropepsin_like"/>
    <property type="match status" value="1"/>
</dbReference>
<protein>
    <submittedName>
        <fullName evidence="8">Retrovirus-related Pol polyprotein from transposon 17.6</fullName>
    </submittedName>
</protein>
<dbReference type="InterPro" id="IPR041373">
    <property type="entry name" value="RT_RNaseH"/>
</dbReference>
<evidence type="ECO:0000256" key="3">
    <source>
        <dbReference type="ARBA" id="ARBA00022722"/>
    </source>
</evidence>
<keyword evidence="3" id="KW-0540">Nuclease</keyword>
<keyword evidence="5" id="KW-0378">Hydrolase</keyword>
<gene>
    <name evidence="8" type="ORF">EPI10_023456</name>
</gene>
<keyword evidence="9" id="KW-1185">Reference proteome</keyword>
<keyword evidence="6" id="KW-0695">RNA-directed DNA polymerase</keyword>
<reference evidence="9" key="1">
    <citation type="journal article" date="2019" name="Plant Biotechnol. J.">
        <title>Genome sequencing of the Australian wild diploid species Gossypium australe highlights disease resistance and delayed gland morphogenesis.</title>
        <authorList>
            <person name="Cai Y."/>
            <person name="Cai X."/>
            <person name="Wang Q."/>
            <person name="Wang P."/>
            <person name="Zhang Y."/>
            <person name="Cai C."/>
            <person name="Xu Y."/>
            <person name="Wang K."/>
            <person name="Zhou Z."/>
            <person name="Wang C."/>
            <person name="Geng S."/>
            <person name="Li B."/>
            <person name="Dong Q."/>
            <person name="Hou Y."/>
            <person name="Wang H."/>
            <person name="Ai P."/>
            <person name="Liu Z."/>
            <person name="Yi F."/>
            <person name="Sun M."/>
            <person name="An G."/>
            <person name="Cheng J."/>
            <person name="Zhang Y."/>
            <person name="Shi Q."/>
            <person name="Xie Y."/>
            <person name="Shi X."/>
            <person name="Chang Y."/>
            <person name="Huang F."/>
            <person name="Chen Y."/>
            <person name="Hong S."/>
            <person name="Mi L."/>
            <person name="Sun Q."/>
            <person name="Zhang L."/>
            <person name="Zhou B."/>
            <person name="Peng R."/>
            <person name="Zhang X."/>
            <person name="Liu F."/>
        </authorList>
    </citation>
    <scope>NUCLEOTIDE SEQUENCE [LARGE SCALE GENOMIC DNA]</scope>
    <source>
        <strain evidence="9">cv. PA1801</strain>
    </source>
</reference>
<dbReference type="PANTHER" id="PTHR37984">
    <property type="entry name" value="PROTEIN CBG26694"/>
    <property type="match status" value="1"/>
</dbReference>
<evidence type="ECO:0000313" key="9">
    <source>
        <dbReference type="Proteomes" id="UP000325315"/>
    </source>
</evidence>
<feature type="domain" description="Reverse transcriptase RNase H-like" evidence="7">
    <location>
        <begin position="316"/>
        <end position="386"/>
    </location>
</feature>
<dbReference type="AlphaFoldDB" id="A0A5B6VVL7"/>
<keyword evidence="4" id="KW-0255">Endonuclease</keyword>
<dbReference type="OrthoDB" id="1305335at2759"/>
<organism evidence="8 9">
    <name type="scientific">Gossypium australe</name>
    <dbReference type="NCBI Taxonomy" id="47621"/>
    <lineage>
        <taxon>Eukaryota</taxon>
        <taxon>Viridiplantae</taxon>
        <taxon>Streptophyta</taxon>
        <taxon>Embryophyta</taxon>
        <taxon>Tracheophyta</taxon>
        <taxon>Spermatophyta</taxon>
        <taxon>Magnoliopsida</taxon>
        <taxon>eudicotyledons</taxon>
        <taxon>Gunneridae</taxon>
        <taxon>Pentapetalae</taxon>
        <taxon>rosids</taxon>
        <taxon>malvids</taxon>
        <taxon>Malvales</taxon>
        <taxon>Malvaceae</taxon>
        <taxon>Malvoideae</taxon>
        <taxon>Gossypium</taxon>
    </lineage>
</organism>
<keyword evidence="1" id="KW-0808">Transferase</keyword>
<proteinExistence type="predicted"/>
<dbReference type="Gene3D" id="3.10.10.10">
    <property type="entry name" value="HIV Type 1 Reverse Transcriptase, subunit A, domain 1"/>
    <property type="match status" value="1"/>
</dbReference>
<dbReference type="Proteomes" id="UP000325315">
    <property type="component" value="Unassembled WGS sequence"/>
</dbReference>
<accession>A0A5B6VVL7</accession>
<dbReference type="GO" id="GO:0003964">
    <property type="term" value="F:RNA-directed DNA polymerase activity"/>
    <property type="evidence" value="ECO:0007669"/>
    <property type="project" value="UniProtKB-KW"/>
</dbReference>
<evidence type="ECO:0000256" key="4">
    <source>
        <dbReference type="ARBA" id="ARBA00022759"/>
    </source>
</evidence>
<dbReference type="InterPro" id="IPR043502">
    <property type="entry name" value="DNA/RNA_pol_sf"/>
</dbReference>
<dbReference type="EMBL" id="SMMG02000005">
    <property type="protein sequence ID" value="KAA3473045.1"/>
    <property type="molecule type" value="Genomic_DNA"/>
</dbReference>
<evidence type="ECO:0000256" key="6">
    <source>
        <dbReference type="ARBA" id="ARBA00022918"/>
    </source>
</evidence>
<evidence type="ECO:0000313" key="8">
    <source>
        <dbReference type="EMBL" id="KAA3473045.1"/>
    </source>
</evidence>
<evidence type="ECO:0000256" key="5">
    <source>
        <dbReference type="ARBA" id="ARBA00022801"/>
    </source>
</evidence>
<sequence length="606" mass="69183">MQSVSSVPAMGHKCIKSQLYQFLLKLMSNSEVEDFQECSDQLEEAVCKESPPKSPIIFLHAITGSKGHNTLRVAARAGSVWDIILIDSSSTHNFIDAKLMHKLSLPVLQWDQLKVAVANGNCLFTRGVCKGVSSVAVSFRRYHLEFWLFNHTIVVKGEPCIIHGIVPGSIVEESMSSAHKCFTAIGQELGPYALVISSPTQIMEKMIHEMLQGGIIRDNNSSFASSIVMVKKKDRSWRLCVDYRQLNQHPIKDKLPIPIINEFLDELGEAKFPRSYELSLQDLAEEISVGYYGRFTRQYGSLAKPLIDLLKKSGWNASGFGVGAVLQQPGKLVAFFRKDLGVKHRALSIYKKEMLVVLLAIRKWHAYLVEMHFKIKTNHQSLKGHSGIHTSRKLFASLVYWKGLTPDVKYWTKECLKLFKRAGTKLLLSTTYHPQMDGQTELTPYEALDGQPLPQHMPYLAEVSPIAVVDRSLQAHEAARKMLKFHLKRAWTRIKQQQTIRRVLNQKLSSKYFCHFPMVKKLKKHIRTAPAQIQLPLMDDHRAMKKEPVRIFIRKGTKQQLKSRWNGWMHSLKMLLGNLCNNFRLVCLILILEDKDLFWRVVFVTG</sequence>
<name>A0A5B6VVL7_9ROSI</name>
<dbReference type="SUPFAM" id="SSF56672">
    <property type="entry name" value="DNA/RNA polymerases"/>
    <property type="match status" value="1"/>
</dbReference>